<evidence type="ECO:0000256" key="1">
    <source>
        <dbReference type="SAM" id="MobiDB-lite"/>
    </source>
</evidence>
<proteinExistence type="predicted"/>
<accession>A0A371E200</accession>
<evidence type="ECO:0000313" key="2">
    <source>
        <dbReference type="EMBL" id="RDX59863.1"/>
    </source>
</evidence>
<comment type="caution">
    <text evidence="2">The sequence shown here is derived from an EMBL/GenBank/DDBJ whole genome shotgun (WGS) entry which is preliminary data.</text>
</comment>
<protein>
    <submittedName>
        <fullName evidence="2">Uncharacterized protein</fullName>
    </submittedName>
</protein>
<reference evidence="2" key="1">
    <citation type="submission" date="2018-05" db="EMBL/GenBank/DDBJ databases">
        <title>Draft genome of Mucuna pruriens seed.</title>
        <authorList>
            <person name="Nnadi N.E."/>
            <person name="Vos R."/>
            <person name="Hasami M.H."/>
            <person name="Devisetty U.K."/>
            <person name="Aguiy J.C."/>
        </authorList>
    </citation>
    <scope>NUCLEOTIDE SEQUENCE [LARGE SCALE GENOMIC DNA]</scope>
    <source>
        <strain evidence="2">JCA_2017</strain>
    </source>
</reference>
<dbReference type="AlphaFoldDB" id="A0A371E200"/>
<evidence type="ECO:0000313" key="3">
    <source>
        <dbReference type="Proteomes" id="UP000257109"/>
    </source>
</evidence>
<dbReference type="Pfam" id="PF10714">
    <property type="entry name" value="LEA_6"/>
    <property type="match status" value="1"/>
</dbReference>
<dbReference type="Proteomes" id="UP000257109">
    <property type="component" value="Unassembled WGS sequence"/>
</dbReference>
<feature type="region of interest" description="Disordered" evidence="1">
    <location>
        <begin position="51"/>
        <end position="71"/>
    </location>
</feature>
<dbReference type="InterPro" id="IPR018930">
    <property type="entry name" value="LEA-18"/>
</dbReference>
<feature type="non-terminal residue" evidence="2">
    <location>
        <position position="1"/>
    </location>
</feature>
<name>A0A371E200_MUCPR</name>
<sequence>MADNRKQIEVKAEDKGKLEGLPMERSPYVKYKYKDVEEYKSNAYATQYHLQPKTNQPPTPSGAQLQCNCSP</sequence>
<dbReference type="EMBL" id="QJKJ01017145">
    <property type="protein sequence ID" value="RDX59863.1"/>
    <property type="molecule type" value="Genomic_DNA"/>
</dbReference>
<gene>
    <name evidence="2" type="ORF">CR513_61812</name>
</gene>
<feature type="compositionally biased region" description="Polar residues" evidence="1">
    <location>
        <begin position="61"/>
        <end position="71"/>
    </location>
</feature>
<organism evidence="2 3">
    <name type="scientific">Mucuna pruriens</name>
    <name type="common">Velvet bean</name>
    <name type="synonym">Dolichos pruriens</name>
    <dbReference type="NCBI Taxonomy" id="157652"/>
    <lineage>
        <taxon>Eukaryota</taxon>
        <taxon>Viridiplantae</taxon>
        <taxon>Streptophyta</taxon>
        <taxon>Embryophyta</taxon>
        <taxon>Tracheophyta</taxon>
        <taxon>Spermatophyta</taxon>
        <taxon>Magnoliopsida</taxon>
        <taxon>eudicotyledons</taxon>
        <taxon>Gunneridae</taxon>
        <taxon>Pentapetalae</taxon>
        <taxon>rosids</taxon>
        <taxon>fabids</taxon>
        <taxon>Fabales</taxon>
        <taxon>Fabaceae</taxon>
        <taxon>Papilionoideae</taxon>
        <taxon>50 kb inversion clade</taxon>
        <taxon>NPAAA clade</taxon>
        <taxon>indigoferoid/millettioid clade</taxon>
        <taxon>Phaseoleae</taxon>
        <taxon>Mucuna</taxon>
    </lineage>
</organism>
<keyword evidence="3" id="KW-1185">Reference proteome</keyword>